<protein>
    <submittedName>
        <fullName evidence="2">GNAT family N-acetyltransferase</fullName>
    </submittedName>
</protein>
<dbReference type="Gene3D" id="3.40.630.30">
    <property type="match status" value="1"/>
</dbReference>
<dbReference type="RefSeq" id="WP_104738268.1">
    <property type="nucleotide sequence ID" value="NZ_BMHR01000006.1"/>
</dbReference>
<name>A0A2P4EVL9_9GAMM</name>
<evidence type="ECO:0000313" key="3">
    <source>
        <dbReference type="Proteomes" id="UP000243451"/>
    </source>
</evidence>
<proteinExistence type="predicted"/>
<gene>
    <name evidence="2" type="ORF">C1949_09660</name>
</gene>
<dbReference type="InterPro" id="IPR016181">
    <property type="entry name" value="Acyl_CoA_acyltransferase"/>
</dbReference>
<keyword evidence="3" id="KW-1185">Reference proteome</keyword>
<reference evidence="2 3" key="1">
    <citation type="submission" date="2018-01" db="EMBL/GenBank/DDBJ databases">
        <title>Draft genome of the type strain Pseudomonas oceani DSM 100277 isolated from the deep water in Okinawa trough, northwestern Pacific Ocean.</title>
        <authorList>
            <person name="Gomila M."/>
            <person name="Mulet M."/>
            <person name="Garcia-Valdes E."/>
            <person name="Lalucat J."/>
        </authorList>
    </citation>
    <scope>NUCLEOTIDE SEQUENCE [LARGE SCALE GENOMIC DNA]</scope>
    <source>
        <strain evidence="2 3">DSM 100277</strain>
    </source>
</reference>
<evidence type="ECO:0000259" key="1">
    <source>
        <dbReference type="PROSITE" id="PS51186"/>
    </source>
</evidence>
<dbReference type="AlphaFoldDB" id="A0A2P4EVL9"/>
<sequence length="143" mass="16325">MPGDDPPRQPLITRLPAEQLPLVNRLYRQYQRGMKARGDQHVWVARNPQITASLCLQPIEQCWWLTGLLVAPGERGKRLASQLLQTVRAHYQNDIWLFCNPALAPLYSLNGFQPSDMAPAPLRDRLARYQRSKSLIAMVNPGR</sequence>
<dbReference type="InterPro" id="IPR000182">
    <property type="entry name" value="GNAT_dom"/>
</dbReference>
<dbReference type="OrthoDB" id="8780005at2"/>
<dbReference type="CDD" id="cd04301">
    <property type="entry name" value="NAT_SF"/>
    <property type="match status" value="1"/>
</dbReference>
<evidence type="ECO:0000313" key="2">
    <source>
        <dbReference type="EMBL" id="POB03626.1"/>
    </source>
</evidence>
<feature type="domain" description="N-acetyltransferase" evidence="1">
    <location>
        <begin position="1"/>
        <end position="136"/>
    </location>
</feature>
<dbReference type="SUPFAM" id="SSF55729">
    <property type="entry name" value="Acyl-CoA N-acyltransferases (Nat)"/>
    <property type="match status" value="1"/>
</dbReference>
<keyword evidence="2" id="KW-0808">Transferase</keyword>
<dbReference type="Pfam" id="PF00583">
    <property type="entry name" value="Acetyltransf_1"/>
    <property type="match status" value="1"/>
</dbReference>
<dbReference type="Proteomes" id="UP000243451">
    <property type="component" value="Unassembled WGS sequence"/>
</dbReference>
<dbReference type="EMBL" id="PPSK01000007">
    <property type="protein sequence ID" value="POB03626.1"/>
    <property type="molecule type" value="Genomic_DNA"/>
</dbReference>
<organism evidence="2 3">
    <name type="scientific">Halopseudomonas oceani</name>
    <dbReference type="NCBI Taxonomy" id="1708783"/>
    <lineage>
        <taxon>Bacteria</taxon>
        <taxon>Pseudomonadati</taxon>
        <taxon>Pseudomonadota</taxon>
        <taxon>Gammaproteobacteria</taxon>
        <taxon>Pseudomonadales</taxon>
        <taxon>Pseudomonadaceae</taxon>
        <taxon>Halopseudomonas</taxon>
    </lineage>
</organism>
<dbReference type="GO" id="GO:0016747">
    <property type="term" value="F:acyltransferase activity, transferring groups other than amino-acyl groups"/>
    <property type="evidence" value="ECO:0007669"/>
    <property type="project" value="InterPro"/>
</dbReference>
<accession>A0A2P4EVL9</accession>
<dbReference type="PROSITE" id="PS51186">
    <property type="entry name" value="GNAT"/>
    <property type="match status" value="1"/>
</dbReference>
<comment type="caution">
    <text evidence="2">The sequence shown here is derived from an EMBL/GenBank/DDBJ whole genome shotgun (WGS) entry which is preliminary data.</text>
</comment>